<dbReference type="EMBL" id="LR796850">
    <property type="protein sequence ID" value="CAB4169830.1"/>
    <property type="molecule type" value="Genomic_DNA"/>
</dbReference>
<evidence type="ECO:0000313" key="1">
    <source>
        <dbReference type="EMBL" id="CAB4169830.1"/>
    </source>
</evidence>
<evidence type="ECO:0000313" key="3">
    <source>
        <dbReference type="EMBL" id="CAB4183330.1"/>
    </source>
</evidence>
<organism evidence="1">
    <name type="scientific">uncultured Caudovirales phage</name>
    <dbReference type="NCBI Taxonomy" id="2100421"/>
    <lineage>
        <taxon>Viruses</taxon>
        <taxon>Duplodnaviria</taxon>
        <taxon>Heunggongvirae</taxon>
        <taxon>Uroviricota</taxon>
        <taxon>Caudoviricetes</taxon>
        <taxon>Peduoviridae</taxon>
        <taxon>Maltschvirus</taxon>
        <taxon>Maltschvirus maltsch</taxon>
    </lineage>
</organism>
<sequence length="68" mass="7868">MKITKLSKLTGKVHSLDLPITMEQMNRWLGGELIQNVFPDLSIDEREFLISGSTNEEWTKIFEGEENE</sequence>
<accession>A0A6J5PD41</accession>
<evidence type="ECO:0000313" key="5">
    <source>
        <dbReference type="EMBL" id="CAB4212705.1"/>
    </source>
</evidence>
<name>A0A6J5PD41_9CAUD</name>
<dbReference type="EMBL" id="LR797256">
    <property type="protein sequence ID" value="CAB4197314.1"/>
    <property type="molecule type" value="Genomic_DNA"/>
</dbReference>
<reference evidence="1" key="1">
    <citation type="submission" date="2020-05" db="EMBL/GenBank/DDBJ databases">
        <authorList>
            <person name="Chiriac C."/>
            <person name="Salcher M."/>
            <person name="Ghai R."/>
            <person name="Kavagutti S V."/>
        </authorList>
    </citation>
    <scope>NUCLEOTIDE SEQUENCE</scope>
</reference>
<evidence type="ECO:0000313" key="6">
    <source>
        <dbReference type="EMBL" id="CAB4217408.1"/>
    </source>
</evidence>
<dbReference type="EMBL" id="LR797447">
    <property type="protein sequence ID" value="CAB4217408.1"/>
    <property type="molecule type" value="Genomic_DNA"/>
</dbReference>
<gene>
    <name evidence="3" type="ORF">UFOVP1082_30</name>
    <name evidence="4" type="ORF">UFOVP1322_15</name>
    <name evidence="5" type="ORF">UFOVP1434_37</name>
    <name evidence="7" type="ORF">UFOVP1529_45</name>
    <name evidence="6" type="ORF">UFOVP1593_30</name>
    <name evidence="1" type="ORF">UFOVP906_8</name>
    <name evidence="2" type="ORF">UFOVP992_34</name>
</gene>
<evidence type="ECO:0000313" key="4">
    <source>
        <dbReference type="EMBL" id="CAB4197314.1"/>
    </source>
</evidence>
<proteinExistence type="predicted"/>
<protein>
    <submittedName>
        <fullName evidence="1">Uncharacterized protein</fullName>
    </submittedName>
</protein>
<dbReference type="EMBL" id="LR798371">
    <property type="protein sequence ID" value="CAB5227354.1"/>
    <property type="molecule type" value="Genomic_DNA"/>
</dbReference>
<dbReference type="EMBL" id="LR796936">
    <property type="protein sequence ID" value="CAB4176470.1"/>
    <property type="molecule type" value="Genomic_DNA"/>
</dbReference>
<evidence type="ECO:0000313" key="2">
    <source>
        <dbReference type="EMBL" id="CAB4176470.1"/>
    </source>
</evidence>
<dbReference type="EMBL" id="LR797385">
    <property type="protein sequence ID" value="CAB4212705.1"/>
    <property type="molecule type" value="Genomic_DNA"/>
</dbReference>
<evidence type="ECO:0000313" key="7">
    <source>
        <dbReference type="EMBL" id="CAB5227354.1"/>
    </source>
</evidence>
<dbReference type="EMBL" id="LR797035">
    <property type="protein sequence ID" value="CAB4183330.1"/>
    <property type="molecule type" value="Genomic_DNA"/>
</dbReference>